<dbReference type="InterPro" id="IPR003779">
    <property type="entry name" value="CMD-like"/>
</dbReference>
<keyword evidence="4" id="KW-1185">Reference proteome</keyword>
<organism evidence="3 4">
    <name type="scientific">Leucobacter albus</name>
    <dbReference type="NCBI Taxonomy" id="272210"/>
    <lineage>
        <taxon>Bacteria</taxon>
        <taxon>Bacillati</taxon>
        <taxon>Actinomycetota</taxon>
        <taxon>Actinomycetes</taxon>
        <taxon>Micrococcales</taxon>
        <taxon>Microbacteriaceae</taxon>
        <taxon>Leucobacter</taxon>
    </lineage>
</organism>
<accession>A0ABW3TM97</accession>
<feature type="domain" description="Carboxymuconolactone decarboxylase-like" evidence="2">
    <location>
        <begin position="314"/>
        <end position="393"/>
    </location>
</feature>
<evidence type="ECO:0000313" key="4">
    <source>
        <dbReference type="Proteomes" id="UP001597181"/>
    </source>
</evidence>
<dbReference type="Pfam" id="PF02627">
    <property type="entry name" value="CMD"/>
    <property type="match status" value="1"/>
</dbReference>
<evidence type="ECO:0000256" key="1">
    <source>
        <dbReference type="SAM" id="MobiDB-lite"/>
    </source>
</evidence>
<dbReference type="EMBL" id="JBHTLY010000003">
    <property type="protein sequence ID" value="MFD1201846.1"/>
    <property type="molecule type" value="Genomic_DNA"/>
</dbReference>
<dbReference type="RefSeq" id="WP_343959985.1">
    <property type="nucleotide sequence ID" value="NZ_BAAAKZ010000004.1"/>
</dbReference>
<dbReference type="Proteomes" id="UP001597181">
    <property type="component" value="Unassembled WGS sequence"/>
</dbReference>
<dbReference type="SUPFAM" id="SSF69118">
    <property type="entry name" value="AhpD-like"/>
    <property type="match status" value="2"/>
</dbReference>
<feature type="region of interest" description="Disordered" evidence="1">
    <location>
        <begin position="228"/>
        <end position="260"/>
    </location>
</feature>
<dbReference type="InterPro" id="IPR023982">
    <property type="entry name" value="CHP04029_CMD-like"/>
</dbReference>
<evidence type="ECO:0000313" key="3">
    <source>
        <dbReference type="EMBL" id="MFD1201846.1"/>
    </source>
</evidence>
<name>A0ABW3TM97_9MICO</name>
<sequence length="458" mass="47458">MTTTPTAAPIAAATTAPPAAPAASSSDLIDLLAGITPGSALAGLRERRAQAREHAQLSFNALLEPEHPGTFTLAERYAVALFVAQLHGFAEAEEFYADVLGDEAPALVSLLSGPDGVAAAAIAAGPRGAYREPGLFAESTAAAQWQPDAADAAAVGERLAAALAHAHLLVTRPREATPAALRSLAGAGWSADDIVSLSQLVSFLAFQLRTAWGLRAIAGQFPGRPAPLAGGAGGGGSTTAIGSAPAQRPRPTNPAPVTDYPELRRPEHFTQQGLGWVPWLEPVAKADLTAEQLDALIEPTRANMPYFRLLARDPAALKARTLTDLDIFFNVTDGVGRAERELAATAASRHNGCVFCASVHSAAATRESGRTGDVQRLLDDGVGADLGDATWNAIVSASVSLTNTPLSFGGDDVARLREAGLDDAEVLDIVNGAAFFNWANRLMLSLGEPEVPAGRVRA</sequence>
<dbReference type="PANTHER" id="PTHR35446">
    <property type="entry name" value="SI:CH211-175M2.5"/>
    <property type="match status" value="1"/>
</dbReference>
<dbReference type="PANTHER" id="PTHR35446:SF2">
    <property type="entry name" value="CARBOXYMUCONOLACTONE DECARBOXYLASE-LIKE DOMAIN-CONTAINING PROTEIN"/>
    <property type="match status" value="1"/>
</dbReference>
<dbReference type="InterPro" id="IPR023923">
    <property type="entry name" value="AhpD_Avi7169"/>
</dbReference>
<dbReference type="NCBIfam" id="TIGR04030">
    <property type="entry name" value="perox_Avi_7169"/>
    <property type="match status" value="1"/>
</dbReference>
<feature type="region of interest" description="Disordered" evidence="1">
    <location>
        <begin position="1"/>
        <end position="21"/>
    </location>
</feature>
<dbReference type="InterPro" id="IPR010195">
    <property type="entry name" value="Uncharacterised_peroxidase-rel"/>
</dbReference>
<reference evidence="4" key="1">
    <citation type="journal article" date="2019" name="Int. J. Syst. Evol. Microbiol.">
        <title>The Global Catalogue of Microorganisms (GCM) 10K type strain sequencing project: providing services to taxonomists for standard genome sequencing and annotation.</title>
        <authorList>
            <consortium name="The Broad Institute Genomics Platform"/>
            <consortium name="The Broad Institute Genome Sequencing Center for Infectious Disease"/>
            <person name="Wu L."/>
            <person name="Ma J."/>
        </authorList>
    </citation>
    <scope>NUCLEOTIDE SEQUENCE [LARGE SCALE GENOMIC DNA]</scope>
    <source>
        <strain evidence="4">CCUG 50213</strain>
    </source>
</reference>
<dbReference type="NCBIfam" id="TIGR00778">
    <property type="entry name" value="ahpD_dom"/>
    <property type="match status" value="1"/>
</dbReference>
<dbReference type="Gene3D" id="1.20.1290.10">
    <property type="entry name" value="AhpD-like"/>
    <property type="match status" value="2"/>
</dbReference>
<comment type="caution">
    <text evidence="3">The sequence shown here is derived from an EMBL/GenBank/DDBJ whole genome shotgun (WGS) entry which is preliminary data.</text>
</comment>
<evidence type="ECO:0000259" key="2">
    <source>
        <dbReference type="Pfam" id="PF02627"/>
    </source>
</evidence>
<proteinExistence type="predicted"/>
<gene>
    <name evidence="3" type="ORF">ACFQ3U_08070</name>
</gene>
<dbReference type="NCBIfam" id="TIGR04029">
    <property type="entry name" value="CMD_Avi_7170"/>
    <property type="match status" value="1"/>
</dbReference>
<dbReference type="NCBIfam" id="TIGR01926">
    <property type="entry name" value="peroxid_rel"/>
    <property type="match status" value="1"/>
</dbReference>
<dbReference type="InterPro" id="IPR029032">
    <property type="entry name" value="AhpD-like"/>
</dbReference>
<dbReference type="InterPro" id="IPR004675">
    <property type="entry name" value="AhpD_core"/>
</dbReference>
<protein>
    <submittedName>
        <fullName evidence="3">Alkylhydroperoxidase domain protein</fullName>
    </submittedName>
</protein>